<dbReference type="AlphaFoldDB" id="A0AA96RKV2"/>
<protein>
    <submittedName>
        <fullName evidence="2">Helix-turn-helix domain-containing protein</fullName>
    </submittedName>
</protein>
<dbReference type="Pfam" id="PF12728">
    <property type="entry name" value="HTH_17"/>
    <property type="match status" value="1"/>
</dbReference>
<dbReference type="Proteomes" id="UP001304650">
    <property type="component" value="Chromosome"/>
</dbReference>
<feature type="domain" description="Helix-turn-helix" evidence="1">
    <location>
        <begin position="37"/>
        <end position="74"/>
    </location>
</feature>
<dbReference type="InterPro" id="IPR010093">
    <property type="entry name" value="SinI_DNA-bd"/>
</dbReference>
<dbReference type="InterPro" id="IPR041657">
    <property type="entry name" value="HTH_17"/>
</dbReference>
<dbReference type="NCBIfam" id="TIGR01764">
    <property type="entry name" value="excise"/>
    <property type="match status" value="1"/>
</dbReference>
<accession>A0AA96RKV2</accession>
<sequence length="85" mass="10378">MLNMSEVRKENESRQHSIHRNTLTFQEAWEEIFEKTISKDKLYAEIRSGRIPHVKIGQKILLRRDTLNAWFKEQEYNNYRADFHI</sequence>
<reference evidence="2" key="1">
    <citation type="submission" date="2022-02" db="EMBL/GenBank/DDBJ databases">
        <title>Paenibacillus sp. MBLB1832 Whole Genome Shotgun Sequencing.</title>
        <authorList>
            <person name="Hwang C.Y."/>
            <person name="Cho E.-S."/>
            <person name="Seo M.-J."/>
        </authorList>
    </citation>
    <scope>NUCLEOTIDE SEQUENCE</scope>
    <source>
        <strain evidence="2">MBLB1832</strain>
    </source>
</reference>
<evidence type="ECO:0000313" key="2">
    <source>
        <dbReference type="EMBL" id="WNR45110.1"/>
    </source>
</evidence>
<dbReference type="RefSeq" id="WP_314801583.1">
    <property type="nucleotide sequence ID" value="NZ_CP130319.1"/>
</dbReference>
<evidence type="ECO:0000259" key="1">
    <source>
        <dbReference type="Pfam" id="PF12728"/>
    </source>
</evidence>
<gene>
    <name evidence="2" type="ORF">MJB10_02875</name>
</gene>
<dbReference type="KEGG" id="proo:MJB10_02875"/>
<name>A0AA96RKV2_9BACL</name>
<evidence type="ECO:0000313" key="3">
    <source>
        <dbReference type="Proteomes" id="UP001304650"/>
    </source>
</evidence>
<dbReference type="EMBL" id="CP130319">
    <property type="protein sequence ID" value="WNR45110.1"/>
    <property type="molecule type" value="Genomic_DNA"/>
</dbReference>
<organism evidence="2 3">
    <name type="scientific">Paenibacillus roseopurpureus</name>
    <dbReference type="NCBI Taxonomy" id="2918901"/>
    <lineage>
        <taxon>Bacteria</taxon>
        <taxon>Bacillati</taxon>
        <taxon>Bacillota</taxon>
        <taxon>Bacilli</taxon>
        <taxon>Bacillales</taxon>
        <taxon>Paenibacillaceae</taxon>
        <taxon>Paenibacillus</taxon>
    </lineage>
</organism>
<keyword evidence="3" id="KW-1185">Reference proteome</keyword>
<dbReference type="GO" id="GO:0003677">
    <property type="term" value="F:DNA binding"/>
    <property type="evidence" value="ECO:0007669"/>
    <property type="project" value="InterPro"/>
</dbReference>
<proteinExistence type="predicted"/>